<gene>
    <name evidence="1" type="ORF">ABCR88_17250</name>
</gene>
<dbReference type="RefSeq" id="WP_350402830.1">
    <property type="nucleotide sequence ID" value="NZ_CP158490.1"/>
</dbReference>
<reference evidence="1" key="1">
    <citation type="submission" date="2024-06" db="EMBL/GenBank/DDBJ databases">
        <authorList>
            <person name="Wu L."/>
        </authorList>
    </citation>
    <scope>NUCLEOTIDE SEQUENCE</scope>
    <source>
        <strain evidence="1">W17</strain>
    </source>
</reference>
<protein>
    <submittedName>
        <fullName evidence="1">Uncharacterized protein</fullName>
    </submittedName>
</protein>
<name>A0AAU7WLL2_9PSED</name>
<dbReference type="AlphaFoldDB" id="A0AAU7WLL2"/>
<dbReference type="EMBL" id="CP158490">
    <property type="protein sequence ID" value="XBY21266.1"/>
    <property type="molecule type" value="Genomic_DNA"/>
</dbReference>
<evidence type="ECO:0000313" key="1">
    <source>
        <dbReference type="EMBL" id="XBY21266.1"/>
    </source>
</evidence>
<proteinExistence type="predicted"/>
<sequence length="155" mass="17417">MSEADPYFPFYLFAARFPDQAEAERFAFEQWEPEPAADVSDAEFSAWEARNPSWRLKQELGYYMDSDFVELIGSEDGPQYLESLIRSDAEKHQLRTRIDSGYSHFIIVGCESIYGDRKSISGGANQRQPASTATLDYLGEFNVEPAGPGAVGLKQ</sequence>
<organism evidence="1">
    <name type="scientific">Pseudomonas sp. W17</name>
    <dbReference type="NCBI Taxonomy" id="3144407"/>
    <lineage>
        <taxon>Bacteria</taxon>
        <taxon>Pseudomonadati</taxon>
        <taxon>Pseudomonadota</taxon>
        <taxon>Gammaproteobacteria</taxon>
        <taxon>Pseudomonadales</taxon>
        <taxon>Pseudomonadaceae</taxon>
        <taxon>Pseudomonas</taxon>
    </lineage>
</organism>
<accession>A0AAU7WLL2</accession>